<name>A0A8B8QHR2_9MYRT</name>
<proteinExistence type="predicted"/>
<dbReference type="RefSeq" id="XP_030546724.1">
    <property type="nucleotide sequence ID" value="XM_030690864.2"/>
</dbReference>
<dbReference type="AlphaFoldDB" id="A0A8B8QHR2"/>
<evidence type="ECO:0000313" key="2">
    <source>
        <dbReference type="RefSeq" id="XP_030546724.1"/>
    </source>
</evidence>
<dbReference type="OrthoDB" id="411211at2759"/>
<organism evidence="1 2">
    <name type="scientific">Rhodamnia argentea</name>
    <dbReference type="NCBI Taxonomy" id="178133"/>
    <lineage>
        <taxon>Eukaryota</taxon>
        <taxon>Viridiplantae</taxon>
        <taxon>Streptophyta</taxon>
        <taxon>Embryophyta</taxon>
        <taxon>Tracheophyta</taxon>
        <taxon>Spermatophyta</taxon>
        <taxon>Magnoliopsida</taxon>
        <taxon>eudicotyledons</taxon>
        <taxon>Gunneridae</taxon>
        <taxon>Pentapetalae</taxon>
        <taxon>rosids</taxon>
        <taxon>malvids</taxon>
        <taxon>Myrtales</taxon>
        <taxon>Myrtaceae</taxon>
        <taxon>Myrtoideae</taxon>
        <taxon>Myrteae</taxon>
        <taxon>Australasian group</taxon>
        <taxon>Rhodamnia</taxon>
    </lineage>
</organism>
<dbReference type="SUPFAM" id="SSF56300">
    <property type="entry name" value="Metallo-dependent phosphatases"/>
    <property type="match status" value="1"/>
</dbReference>
<reference evidence="2" key="1">
    <citation type="submission" date="2025-08" db="UniProtKB">
        <authorList>
            <consortium name="RefSeq"/>
        </authorList>
    </citation>
    <scope>IDENTIFICATION</scope>
    <source>
        <tissue evidence="2">Leaf</tissue>
    </source>
</reference>
<sequence length="306" mass="33887">MGKKSWLCTVFTQVCLCIALYVALNLGRSQEHRDYTKSVIRSSGGFLDSYFVTVRGGFRAPNEQTRLLRLVLSGMATLEKVSRTYGAAFVVNISELGEDDPLMQNGTQKYQSLKIPWYTTKASKGGRSYFREQMKIPHGKTLDLIGLDTGLFKGSVMMGSSMGLGVEQLKWLTKILEETTGEWRIIAGFLPLTSCQESKDLFEARADLNPLSSIFSTYGVNAYLSKRAGMHRVHEGGVTYIGDPGQLYKKSNSASSHGTASVFCRELADGFLLHRVTALEIVTYFVNLSGEAVHKTVLRHPGKEVM</sequence>
<dbReference type="GeneID" id="115752603"/>
<dbReference type="InterPro" id="IPR029052">
    <property type="entry name" value="Metallo-depent_PP-like"/>
</dbReference>
<dbReference type="PANTHER" id="PTHR32254">
    <property type="entry name" value="EXPRESSED PROTEIN"/>
    <property type="match status" value="1"/>
</dbReference>
<keyword evidence="1" id="KW-1185">Reference proteome</keyword>
<accession>A0A8B8QHR2</accession>
<gene>
    <name evidence="2" type="primary">LOC115752603</name>
</gene>
<evidence type="ECO:0000313" key="1">
    <source>
        <dbReference type="Proteomes" id="UP000827889"/>
    </source>
</evidence>
<dbReference type="Gene3D" id="3.60.21.10">
    <property type="match status" value="1"/>
</dbReference>
<dbReference type="Proteomes" id="UP000827889">
    <property type="component" value="Chromosome 4"/>
</dbReference>
<dbReference type="PANTHER" id="PTHR32254:SF5">
    <property type="entry name" value="CALCINEURIN-LIKE METALLO-PHOSPHOESTERASE SUPERFAMILY PROTEIN"/>
    <property type="match status" value="1"/>
</dbReference>
<dbReference type="KEGG" id="rarg:115752603"/>
<protein>
    <submittedName>
        <fullName evidence="2">Uncharacterized protein LOC115752603 isoform X1</fullName>
    </submittedName>
</protein>